<feature type="binding site" evidence="3">
    <location>
        <position position="90"/>
    </location>
    <ligand>
        <name>Zn(2+)</name>
        <dbReference type="ChEBI" id="CHEBI:29105"/>
        <label>1</label>
    </ligand>
</feature>
<protein>
    <submittedName>
        <fullName evidence="9">SHSP domain-containing protein</fullName>
    </submittedName>
</protein>
<evidence type="ECO:0000313" key="9">
    <source>
        <dbReference type="WBParaSite" id="MBELARI_LOCUS9954"/>
    </source>
</evidence>
<dbReference type="InterPro" id="IPR008978">
    <property type="entry name" value="HSP20-like_chaperone"/>
</dbReference>
<evidence type="ECO:0000313" key="8">
    <source>
        <dbReference type="Proteomes" id="UP000887575"/>
    </source>
</evidence>
<dbReference type="AlphaFoldDB" id="A0AAF3FSB6"/>
<dbReference type="WBParaSite" id="MBELARI_LOCUS9954">
    <property type="protein sequence ID" value="MBELARI_LOCUS9954"/>
    <property type="gene ID" value="MBELARI_LOCUS9954"/>
</dbReference>
<evidence type="ECO:0000256" key="1">
    <source>
        <dbReference type="ARBA" id="ARBA00023016"/>
    </source>
</evidence>
<dbReference type="PRINTS" id="PR00299">
    <property type="entry name" value="ACRYSTALLIN"/>
</dbReference>
<proteinExistence type="inferred from homology"/>
<evidence type="ECO:0000256" key="2">
    <source>
        <dbReference type="PIRNR" id="PIRNR036514"/>
    </source>
</evidence>
<feature type="binding site" evidence="3">
    <location>
        <position position="88"/>
    </location>
    <ligand>
        <name>Zn(2+)</name>
        <dbReference type="ChEBI" id="CHEBI:29105"/>
        <label>1</label>
    </ligand>
</feature>
<dbReference type="GO" id="GO:0042026">
    <property type="term" value="P:protein refolding"/>
    <property type="evidence" value="ECO:0007669"/>
    <property type="project" value="TreeGrafter"/>
</dbReference>
<keyword evidence="8" id="KW-1185">Reference proteome</keyword>
<feature type="domain" description="SHSP" evidence="7">
    <location>
        <begin position="41"/>
        <end position="149"/>
    </location>
</feature>
<name>A0AAF3FSB6_9BILA</name>
<evidence type="ECO:0000256" key="5">
    <source>
        <dbReference type="RuleBase" id="RU003616"/>
    </source>
</evidence>
<keyword evidence="3" id="KW-0479">Metal-binding</keyword>
<dbReference type="PANTHER" id="PTHR45640">
    <property type="entry name" value="HEAT SHOCK PROTEIN HSP-12.2-RELATED"/>
    <property type="match status" value="1"/>
</dbReference>
<dbReference type="GO" id="GO:0051082">
    <property type="term" value="F:unfolded protein binding"/>
    <property type="evidence" value="ECO:0007669"/>
    <property type="project" value="TreeGrafter"/>
</dbReference>
<dbReference type="Gene3D" id="2.60.40.790">
    <property type="match status" value="1"/>
</dbReference>
<evidence type="ECO:0000256" key="6">
    <source>
        <dbReference type="SAM" id="MobiDB-lite"/>
    </source>
</evidence>
<sequence length="150" mass="17393">MALNSPFNYEIHGAHRHYDYRYPNGEERDEMQRMNLQPYWARKEMDRRDDNVLDNHEKFAVQLNVSNFKPEELKVSLVGRHLCVEGHHEEKKDGHGMISRSFKRSYLLPKDCDLDGVSSHVSDHGLLSVQAPKFHPNEGEGRAIPIQSGK</sequence>
<dbReference type="CDD" id="cd06526">
    <property type="entry name" value="metazoan_ACD"/>
    <property type="match status" value="1"/>
</dbReference>
<dbReference type="PANTHER" id="PTHR45640:SF13">
    <property type="entry name" value="HEAT SHOCK PROTEIN 22-RELATED"/>
    <property type="match status" value="1"/>
</dbReference>
<keyword evidence="3" id="KW-0862">Zinc</keyword>
<feature type="region of interest" description="Disordered" evidence="6">
    <location>
        <begin position="129"/>
        <end position="150"/>
    </location>
</feature>
<evidence type="ECO:0000256" key="3">
    <source>
        <dbReference type="PIRSR" id="PIRSR036514-1"/>
    </source>
</evidence>
<dbReference type="Proteomes" id="UP000887575">
    <property type="component" value="Unassembled WGS sequence"/>
</dbReference>
<dbReference type="SUPFAM" id="SSF49764">
    <property type="entry name" value="HSP20-like chaperones"/>
    <property type="match status" value="1"/>
</dbReference>
<evidence type="ECO:0000259" key="7">
    <source>
        <dbReference type="PROSITE" id="PS01031"/>
    </source>
</evidence>
<feature type="binding site" evidence="3">
    <location>
        <position position="95"/>
    </location>
    <ligand>
        <name>Zn(2+)</name>
        <dbReference type="ChEBI" id="CHEBI:29105"/>
        <label>1</label>
    </ligand>
</feature>
<dbReference type="PIRSF" id="PIRSF036514">
    <property type="entry name" value="Sm_HSP_B1"/>
    <property type="match status" value="1"/>
</dbReference>
<accession>A0AAF3FSB6</accession>
<dbReference type="InterPro" id="IPR055269">
    <property type="entry name" value="Alpha-crystallin/HSP_16"/>
</dbReference>
<dbReference type="GO" id="GO:0005634">
    <property type="term" value="C:nucleus"/>
    <property type="evidence" value="ECO:0007669"/>
    <property type="project" value="TreeGrafter"/>
</dbReference>
<comment type="similarity">
    <text evidence="2 4 5">Belongs to the small heat shock protein (HSP20) family.</text>
</comment>
<dbReference type="InterPro" id="IPR001436">
    <property type="entry name" value="Alpha-crystallin/sHSP_animal"/>
</dbReference>
<dbReference type="GO" id="GO:0046872">
    <property type="term" value="F:metal ion binding"/>
    <property type="evidence" value="ECO:0007669"/>
    <property type="project" value="UniProtKB-KW"/>
</dbReference>
<dbReference type="PROSITE" id="PS01031">
    <property type="entry name" value="SHSP"/>
    <property type="match status" value="1"/>
</dbReference>
<dbReference type="GO" id="GO:0009408">
    <property type="term" value="P:response to heat"/>
    <property type="evidence" value="ECO:0007669"/>
    <property type="project" value="TreeGrafter"/>
</dbReference>
<evidence type="ECO:0000256" key="4">
    <source>
        <dbReference type="PROSITE-ProRule" id="PRU00285"/>
    </source>
</evidence>
<dbReference type="Pfam" id="PF00011">
    <property type="entry name" value="HSP20"/>
    <property type="match status" value="1"/>
</dbReference>
<dbReference type="GO" id="GO:0005737">
    <property type="term" value="C:cytoplasm"/>
    <property type="evidence" value="ECO:0007669"/>
    <property type="project" value="TreeGrafter"/>
</dbReference>
<reference evidence="9" key="1">
    <citation type="submission" date="2024-02" db="UniProtKB">
        <authorList>
            <consortium name="WormBaseParasite"/>
        </authorList>
    </citation>
    <scope>IDENTIFICATION</scope>
</reference>
<organism evidence="8 9">
    <name type="scientific">Mesorhabditis belari</name>
    <dbReference type="NCBI Taxonomy" id="2138241"/>
    <lineage>
        <taxon>Eukaryota</taxon>
        <taxon>Metazoa</taxon>
        <taxon>Ecdysozoa</taxon>
        <taxon>Nematoda</taxon>
        <taxon>Chromadorea</taxon>
        <taxon>Rhabditida</taxon>
        <taxon>Rhabditina</taxon>
        <taxon>Rhabditomorpha</taxon>
        <taxon>Rhabditoidea</taxon>
        <taxon>Rhabditidae</taxon>
        <taxon>Mesorhabditinae</taxon>
        <taxon>Mesorhabditis</taxon>
    </lineage>
</organism>
<keyword evidence="1" id="KW-0346">Stress response</keyword>
<dbReference type="InterPro" id="IPR002068">
    <property type="entry name" value="A-crystallin/Hsp20_dom"/>
</dbReference>